<proteinExistence type="predicted"/>
<dbReference type="AlphaFoldDB" id="A0ABD0KZR5"/>
<dbReference type="EMBL" id="JACVVK020000104">
    <property type="protein sequence ID" value="KAK7492340.1"/>
    <property type="molecule type" value="Genomic_DNA"/>
</dbReference>
<feature type="compositionally biased region" description="Basic residues" evidence="1">
    <location>
        <begin position="1"/>
        <end position="10"/>
    </location>
</feature>
<keyword evidence="3" id="KW-1185">Reference proteome</keyword>
<comment type="caution">
    <text evidence="2">The sequence shown here is derived from an EMBL/GenBank/DDBJ whole genome shotgun (WGS) entry which is preliminary data.</text>
</comment>
<evidence type="ECO:0000313" key="2">
    <source>
        <dbReference type="EMBL" id="KAK7492340.1"/>
    </source>
</evidence>
<feature type="region of interest" description="Disordered" evidence="1">
    <location>
        <begin position="1"/>
        <end position="40"/>
    </location>
</feature>
<dbReference type="Proteomes" id="UP001519460">
    <property type="component" value="Unassembled WGS sequence"/>
</dbReference>
<feature type="non-terminal residue" evidence="2">
    <location>
        <position position="69"/>
    </location>
</feature>
<evidence type="ECO:0000313" key="3">
    <source>
        <dbReference type="Proteomes" id="UP001519460"/>
    </source>
</evidence>
<accession>A0ABD0KZR5</accession>
<gene>
    <name evidence="2" type="ORF">BaRGS_00016437</name>
</gene>
<protein>
    <submittedName>
        <fullName evidence="2">Uncharacterized protein</fullName>
    </submittedName>
</protein>
<evidence type="ECO:0000256" key="1">
    <source>
        <dbReference type="SAM" id="MobiDB-lite"/>
    </source>
</evidence>
<sequence length="69" mass="7930">MGNFNKRKWTQRLTPATDRCASSPVRRQPRTHASGHADWDRKRLHIQRLRSALWDQTADKSASVACGRS</sequence>
<reference evidence="2 3" key="1">
    <citation type="journal article" date="2023" name="Sci. Data">
        <title>Genome assembly of the Korean intertidal mud-creeper Batillaria attramentaria.</title>
        <authorList>
            <person name="Patra A.K."/>
            <person name="Ho P.T."/>
            <person name="Jun S."/>
            <person name="Lee S.J."/>
            <person name="Kim Y."/>
            <person name="Won Y.J."/>
        </authorList>
    </citation>
    <scope>NUCLEOTIDE SEQUENCE [LARGE SCALE GENOMIC DNA]</scope>
    <source>
        <strain evidence="2">Wonlab-2016</strain>
    </source>
</reference>
<name>A0ABD0KZR5_9CAEN</name>
<organism evidence="2 3">
    <name type="scientific">Batillaria attramentaria</name>
    <dbReference type="NCBI Taxonomy" id="370345"/>
    <lineage>
        <taxon>Eukaryota</taxon>
        <taxon>Metazoa</taxon>
        <taxon>Spiralia</taxon>
        <taxon>Lophotrochozoa</taxon>
        <taxon>Mollusca</taxon>
        <taxon>Gastropoda</taxon>
        <taxon>Caenogastropoda</taxon>
        <taxon>Sorbeoconcha</taxon>
        <taxon>Cerithioidea</taxon>
        <taxon>Batillariidae</taxon>
        <taxon>Batillaria</taxon>
    </lineage>
</organism>